<keyword evidence="2" id="KW-1185">Reference proteome</keyword>
<organism evidence="1 2">
    <name type="scientific">Cellulophaga fucicola</name>
    <dbReference type="NCBI Taxonomy" id="76595"/>
    <lineage>
        <taxon>Bacteria</taxon>
        <taxon>Pseudomonadati</taxon>
        <taxon>Bacteroidota</taxon>
        <taxon>Flavobacteriia</taxon>
        <taxon>Flavobacteriales</taxon>
        <taxon>Flavobacteriaceae</taxon>
        <taxon>Cellulophaga</taxon>
    </lineage>
</organism>
<accession>A0A1K1M0K1</accession>
<dbReference type="InterPro" id="IPR052927">
    <property type="entry name" value="DCC_oxidoreductase"/>
</dbReference>
<evidence type="ECO:0000313" key="2">
    <source>
        <dbReference type="Proteomes" id="UP000183257"/>
    </source>
</evidence>
<dbReference type="EMBL" id="FPIY01000001">
    <property type="protein sequence ID" value="SFW16658.1"/>
    <property type="molecule type" value="Genomic_DNA"/>
</dbReference>
<dbReference type="Pfam" id="PF04134">
    <property type="entry name" value="DCC1-like"/>
    <property type="match status" value="1"/>
</dbReference>
<dbReference type="AlphaFoldDB" id="A0A1K1M0K1"/>
<gene>
    <name evidence="1" type="ORF">SAMN05660313_00238</name>
</gene>
<dbReference type="PANTHER" id="PTHR33639:SF2">
    <property type="entry name" value="DUF393 DOMAIN-CONTAINING PROTEIN"/>
    <property type="match status" value="1"/>
</dbReference>
<evidence type="ECO:0000313" key="1">
    <source>
        <dbReference type="EMBL" id="SFW16658.1"/>
    </source>
</evidence>
<dbReference type="InterPro" id="IPR007263">
    <property type="entry name" value="DCC1-like"/>
</dbReference>
<dbReference type="STRING" id="76595.SAMN05660313_00238"/>
<name>A0A1K1M0K1_9FLAO</name>
<protein>
    <submittedName>
        <fullName evidence="1">Predicted thiol-disulfide oxidoreductase YuxK, DCC family</fullName>
    </submittedName>
</protein>
<dbReference type="RefSeq" id="WP_072301932.1">
    <property type="nucleotide sequence ID" value="NZ_FPIY01000001.1"/>
</dbReference>
<dbReference type="Proteomes" id="UP000183257">
    <property type="component" value="Unassembled WGS sequence"/>
</dbReference>
<sequence length="140" mass="16466">MKQLDLENKKIIFFDGVCNLCNNFIDQIIHKDHKKIIYYSSLQSDITKELLKPFNVEVTDSTLSTIFFYENGKLYKQSTAVLKVYTNLSTGYRILAKILLVIPSFIRNGVYNFIAKNRYRFFGKKETCRLPSQEEKDQFI</sequence>
<dbReference type="GO" id="GO:0015035">
    <property type="term" value="F:protein-disulfide reductase activity"/>
    <property type="evidence" value="ECO:0007669"/>
    <property type="project" value="InterPro"/>
</dbReference>
<proteinExistence type="predicted"/>
<reference evidence="2" key="1">
    <citation type="submission" date="2016-11" db="EMBL/GenBank/DDBJ databases">
        <authorList>
            <person name="Varghese N."/>
            <person name="Submissions S."/>
        </authorList>
    </citation>
    <scope>NUCLEOTIDE SEQUENCE [LARGE SCALE GENOMIC DNA]</scope>
    <source>
        <strain evidence="2">DSM 24786</strain>
    </source>
</reference>
<dbReference type="OrthoDB" id="9785438at2"/>
<dbReference type="PANTHER" id="PTHR33639">
    <property type="entry name" value="THIOL-DISULFIDE OXIDOREDUCTASE DCC"/>
    <property type="match status" value="1"/>
</dbReference>